<dbReference type="KEGG" id="hhl:Halha_1445"/>
<dbReference type="Proteomes" id="UP000010880">
    <property type="component" value="Chromosome"/>
</dbReference>
<gene>
    <name evidence="1" type="ordered locus">Halha_1445</name>
</gene>
<reference evidence="2" key="1">
    <citation type="submission" date="2012-02" db="EMBL/GenBank/DDBJ databases">
        <title>The complete genome of Halobacteroides halobius DSM 5150.</title>
        <authorList>
            <person name="Lucas S."/>
            <person name="Copeland A."/>
            <person name="Lapidus A."/>
            <person name="Glavina del Rio T."/>
            <person name="Dalin E."/>
            <person name="Tice H."/>
            <person name="Bruce D."/>
            <person name="Goodwin L."/>
            <person name="Pitluck S."/>
            <person name="Peters L."/>
            <person name="Mikhailova N."/>
            <person name="Gu W."/>
            <person name="Kyrpides N."/>
            <person name="Mavromatis K."/>
            <person name="Ivanova N."/>
            <person name="Brettin T."/>
            <person name="Detter J.C."/>
            <person name="Han C."/>
            <person name="Larimer F."/>
            <person name="Land M."/>
            <person name="Hauser L."/>
            <person name="Markowitz V."/>
            <person name="Cheng J.-F."/>
            <person name="Hugenholtz P."/>
            <person name="Woyke T."/>
            <person name="Wu D."/>
            <person name="Tindall B."/>
            <person name="Pomrenke H."/>
            <person name="Brambilla E."/>
            <person name="Klenk H.-P."/>
            <person name="Eisen J.A."/>
        </authorList>
    </citation>
    <scope>NUCLEOTIDE SEQUENCE [LARGE SCALE GENOMIC DNA]</scope>
    <source>
        <strain evidence="2">ATCC 35273 / DSM 5150 / MD-1</strain>
    </source>
</reference>
<dbReference type="RefSeq" id="WP_015327112.1">
    <property type="nucleotide sequence ID" value="NC_019978.1"/>
</dbReference>
<dbReference type="OrthoDB" id="2112526at2"/>
<name>L0KA39_HALHC</name>
<proteinExistence type="predicted"/>
<dbReference type="HOGENOM" id="CLU_2666011_0_0_9"/>
<keyword evidence="2" id="KW-1185">Reference proteome</keyword>
<evidence type="ECO:0000313" key="1">
    <source>
        <dbReference type="EMBL" id="AGB41390.1"/>
    </source>
</evidence>
<evidence type="ECO:0000313" key="2">
    <source>
        <dbReference type="Proteomes" id="UP000010880"/>
    </source>
</evidence>
<dbReference type="STRING" id="748449.Halha_1445"/>
<organism evidence="1 2">
    <name type="scientific">Halobacteroides halobius (strain ATCC 35273 / DSM 5150 / MD-1)</name>
    <dbReference type="NCBI Taxonomy" id="748449"/>
    <lineage>
        <taxon>Bacteria</taxon>
        <taxon>Bacillati</taxon>
        <taxon>Bacillota</taxon>
        <taxon>Clostridia</taxon>
        <taxon>Halanaerobiales</taxon>
        <taxon>Halobacteroidaceae</taxon>
        <taxon>Halobacteroides</taxon>
    </lineage>
</organism>
<accession>L0KA39</accession>
<dbReference type="AlphaFoldDB" id="L0KA39"/>
<protein>
    <submittedName>
        <fullName evidence="1">Uncharacterized protein</fullName>
    </submittedName>
</protein>
<sequence>MKREQKKLLIEKYMNIAHQEAGISPEEFVQLATEVMNQFRIENDVELYRQINSCIYRKVDDIEKQSKHIKCITKT</sequence>
<dbReference type="EMBL" id="CP003359">
    <property type="protein sequence ID" value="AGB41390.1"/>
    <property type="molecule type" value="Genomic_DNA"/>
</dbReference>